<reference evidence="1" key="1">
    <citation type="submission" date="2014-09" db="EMBL/GenBank/DDBJ databases">
        <authorList>
            <person name="Magalhaes I.L.F."/>
            <person name="Oliveira U."/>
            <person name="Santos F.R."/>
            <person name="Vidigal T.H.D.A."/>
            <person name="Brescovit A.D."/>
            <person name="Santos A.J."/>
        </authorList>
    </citation>
    <scope>NUCLEOTIDE SEQUENCE</scope>
    <source>
        <tissue evidence="1">Shoot tissue taken approximately 20 cm above the soil surface</tissue>
    </source>
</reference>
<sequence length="62" mass="7206">MRVYNRNRIEGENLFLDNLEDPCLNSHFLSTTICNMCIGSIRTGNLSKMHYKNREPSERVSS</sequence>
<dbReference type="AlphaFoldDB" id="A0A0A9HBA6"/>
<protein>
    <submittedName>
        <fullName evidence="1">Uncharacterized protein</fullName>
    </submittedName>
</protein>
<evidence type="ECO:0000313" key="1">
    <source>
        <dbReference type="EMBL" id="JAE34042.1"/>
    </source>
</evidence>
<name>A0A0A9HBA6_ARUDO</name>
<accession>A0A0A9HBA6</accession>
<organism evidence="1">
    <name type="scientific">Arundo donax</name>
    <name type="common">Giant reed</name>
    <name type="synonym">Donax arundinaceus</name>
    <dbReference type="NCBI Taxonomy" id="35708"/>
    <lineage>
        <taxon>Eukaryota</taxon>
        <taxon>Viridiplantae</taxon>
        <taxon>Streptophyta</taxon>
        <taxon>Embryophyta</taxon>
        <taxon>Tracheophyta</taxon>
        <taxon>Spermatophyta</taxon>
        <taxon>Magnoliopsida</taxon>
        <taxon>Liliopsida</taxon>
        <taxon>Poales</taxon>
        <taxon>Poaceae</taxon>
        <taxon>PACMAD clade</taxon>
        <taxon>Arundinoideae</taxon>
        <taxon>Arundineae</taxon>
        <taxon>Arundo</taxon>
    </lineage>
</organism>
<dbReference type="EMBL" id="GBRH01163854">
    <property type="protein sequence ID" value="JAE34042.1"/>
    <property type="molecule type" value="Transcribed_RNA"/>
</dbReference>
<proteinExistence type="predicted"/>
<reference evidence="1" key="2">
    <citation type="journal article" date="2015" name="Data Brief">
        <title>Shoot transcriptome of the giant reed, Arundo donax.</title>
        <authorList>
            <person name="Barrero R.A."/>
            <person name="Guerrero F.D."/>
            <person name="Moolhuijzen P."/>
            <person name="Goolsby J.A."/>
            <person name="Tidwell J."/>
            <person name="Bellgard S.E."/>
            <person name="Bellgard M.I."/>
        </authorList>
    </citation>
    <scope>NUCLEOTIDE SEQUENCE</scope>
    <source>
        <tissue evidence="1">Shoot tissue taken approximately 20 cm above the soil surface</tissue>
    </source>
</reference>